<dbReference type="Proteomes" id="UP000826012">
    <property type="component" value="Chromosome"/>
</dbReference>
<evidence type="ECO:0008006" key="3">
    <source>
        <dbReference type="Google" id="ProtNLM"/>
    </source>
</evidence>
<proteinExistence type="predicted"/>
<reference evidence="1 2" key="1">
    <citation type="submission" date="2021-07" db="EMBL/GenBank/DDBJ databases">
        <title>Complete genome sequence of nontuberculous Mycobacterium sp. TY59.</title>
        <authorList>
            <person name="Fukushima K."/>
        </authorList>
    </citation>
    <scope>NUCLEOTIDE SEQUENCE [LARGE SCALE GENOMIC DNA]</scope>
    <source>
        <strain evidence="1 2">TY59</strain>
    </source>
</reference>
<keyword evidence="2" id="KW-1185">Reference proteome</keyword>
<evidence type="ECO:0000313" key="1">
    <source>
        <dbReference type="EMBL" id="BCZ21999.1"/>
    </source>
</evidence>
<protein>
    <recommendedName>
        <fullName evidence="3">Mammalian cell entry related domain protein</fullName>
    </recommendedName>
</protein>
<organism evidence="1 2">
    <name type="scientific">Mycobacterium senriense</name>
    <dbReference type="NCBI Taxonomy" id="2775496"/>
    <lineage>
        <taxon>Bacteria</taxon>
        <taxon>Bacillati</taxon>
        <taxon>Actinomycetota</taxon>
        <taxon>Actinomycetes</taxon>
        <taxon>Mycobacteriales</taxon>
        <taxon>Mycobacteriaceae</taxon>
        <taxon>Mycobacterium</taxon>
        <taxon>Mycobacterium avium complex (MAC)</taxon>
    </lineage>
</organism>
<name>A0ABM7SLC3_9MYCO</name>
<accession>A0ABM7SLC3</accession>
<evidence type="ECO:0000313" key="2">
    <source>
        <dbReference type="Proteomes" id="UP000826012"/>
    </source>
</evidence>
<dbReference type="EMBL" id="AP024828">
    <property type="protein sequence ID" value="BCZ21999.1"/>
    <property type="molecule type" value="Genomic_DNA"/>
</dbReference>
<sequence length="365" mass="38615">MLFRMSEAAEARRLTIIGAVLALCLLVTGVLIAVNPFRSRPAGRISIVMDLPYLGQGVTAGTALIMHGVNVGQVTSVSSLASGGVRLNADVRSGPTAGLTDKMNVDFRPSNYFGVTAINLVAGTGGAPLRNGSRIDTVPKGNFTLQALLYRLGEITGGVVTPQLVRVMDRATRFTDGLNPLIETIVVAAEAVTKVQTVSTEQLLRNTTGVSVAFPGTLDSITSAGYNFDHNSGFVRFMQTADGCLPGQDFVNLAPSLGQYQTDEYWNKRSIATLDLLANRFFGALGKLLSSHPQDLMPAVDLVKTLTDVVPGLITPANISSDLVELRTRLENLYAGSPDQRAIQTHIVLDELPGVAAPLGAIGAQ</sequence>
<reference evidence="1 2" key="2">
    <citation type="submission" date="2021-07" db="EMBL/GenBank/DDBJ databases">
        <authorList>
            <person name="Matsumoto Y."/>
            <person name="Motooka D."/>
            <person name="Nakamura S."/>
        </authorList>
    </citation>
    <scope>NUCLEOTIDE SEQUENCE [LARGE SCALE GENOMIC DNA]</scope>
    <source>
        <strain evidence="1 2">TY59</strain>
    </source>
</reference>
<gene>
    <name evidence="1" type="ORF">MTY59_18540</name>
</gene>